<keyword evidence="4 6" id="KW-0472">Membrane</keyword>
<feature type="region of interest" description="Disordered" evidence="5">
    <location>
        <begin position="43"/>
        <end position="62"/>
    </location>
</feature>
<keyword evidence="2 6" id="KW-0812">Transmembrane</keyword>
<feature type="signal peptide" evidence="7">
    <location>
        <begin position="1"/>
        <end position="22"/>
    </location>
</feature>
<dbReference type="PROSITE" id="PS51469">
    <property type="entry name" value="SUN"/>
    <property type="match status" value="1"/>
</dbReference>
<organism evidence="9">
    <name type="scientific">Amphora coffeiformis</name>
    <dbReference type="NCBI Taxonomy" id="265554"/>
    <lineage>
        <taxon>Eukaryota</taxon>
        <taxon>Sar</taxon>
        <taxon>Stramenopiles</taxon>
        <taxon>Ochrophyta</taxon>
        <taxon>Bacillariophyta</taxon>
        <taxon>Bacillariophyceae</taxon>
        <taxon>Bacillariophycidae</taxon>
        <taxon>Thalassiophysales</taxon>
        <taxon>Catenulaceae</taxon>
        <taxon>Amphora</taxon>
    </lineage>
</organism>
<dbReference type="GO" id="GO:0034975">
    <property type="term" value="P:protein folding in endoplasmic reticulum"/>
    <property type="evidence" value="ECO:0007669"/>
    <property type="project" value="TreeGrafter"/>
</dbReference>
<feature type="compositionally biased region" description="Basic residues" evidence="5">
    <location>
        <begin position="116"/>
        <end position="131"/>
    </location>
</feature>
<sequence>MPRVKGLRRVCILLASILPLLADEPNTAAAAPGVVHTTENAPIEEGRQQPTDIHQHTDADDDWTTGTAAQRIMEDESLTKLPTLTDWSEDSVVEFGQQQPHHQQHYNHVLVVPYRPRPRGRRGNHTHHHHQSTNSEANDDSFTTEDDVQLSKDEKSDETTSDTLTDVDPPAANISTQTNESEKKIDDTSNATQTSAVDDPASGGSHVPQSAATDSLDEEGVNSVKFDYASKSAGALILEKSAGWKGASNLLNGDNDRYAIIPCADTSKSVVISLSEDILVKHVVLANYERFSSTVKDFQLLGSQTMGKWVDLGTYTAKQGGGKQEFELYEHSWARYLKVRVLSHYGNEHYLTISQISVFGDTMLQGFHEHWEEDQEEEGQEDENRAEEATPESDASEAKEADLGAPCSASIAVDEEGSANPIEISEFTSNNPCPIESSDDICPKDLNFEQLVCLISSNESQFERMSFLATSSACRSMSKYEHVDFPEISVHSMAPATALARESRKSTDATHALSTKEDFGVTVNTEDSPVISQIQNLIKSAAGIDVDLSKVNNLFQGHEDEESASKEETKSVPVPVEQHKSESTDTSAKQNVEVMGAPPKEGSPISRESKDAGKSAKIDAEQWEKLLKALERVPSSSCLKEIDFGEFRKRVASNKNGAAGPGNGHSPGASVELQPIFKRLTDELKTLQGTLGIQEEFLKSTVSCYQRVLLDLVVHQEETQSHTEKRLEDLERAINTYLMWLCFVEDCIAGVTAFLVSVFTKPWYSWFSKQLERVPDTVLLILVAITTLVSCRMVISSGWRWLRSRNSSRVSKGYKKAVQEQEGEKFYDTPEMTPEMK</sequence>
<dbReference type="AlphaFoldDB" id="A0A7S3P4J4"/>
<proteinExistence type="predicted"/>
<feature type="chain" id="PRO_5031445744" description="SUN domain-containing protein" evidence="7">
    <location>
        <begin position="23"/>
        <end position="837"/>
    </location>
</feature>
<name>A0A7S3P4J4_9STRA</name>
<dbReference type="GO" id="GO:0012505">
    <property type="term" value="C:endomembrane system"/>
    <property type="evidence" value="ECO:0007669"/>
    <property type="project" value="UniProtKB-SubCell"/>
</dbReference>
<feature type="region of interest" description="Disordered" evidence="5">
    <location>
        <begin position="558"/>
        <end position="615"/>
    </location>
</feature>
<comment type="subcellular location">
    <subcellularLocation>
        <location evidence="1">Endomembrane system</location>
    </subcellularLocation>
</comment>
<feature type="region of interest" description="Disordered" evidence="5">
    <location>
        <begin position="371"/>
        <end position="406"/>
    </location>
</feature>
<keyword evidence="7" id="KW-0732">Signal</keyword>
<accession>A0A7S3P4J4</accession>
<evidence type="ECO:0000256" key="4">
    <source>
        <dbReference type="ARBA" id="ARBA00023136"/>
    </source>
</evidence>
<dbReference type="PANTHER" id="PTHR12953:SF0">
    <property type="entry name" value="SUN DOMAIN-CONTAINING OSSIFICATION FACTOR"/>
    <property type="match status" value="1"/>
</dbReference>
<feature type="transmembrane region" description="Helical" evidence="6">
    <location>
        <begin position="779"/>
        <end position="802"/>
    </location>
</feature>
<evidence type="ECO:0000256" key="5">
    <source>
        <dbReference type="SAM" id="MobiDB-lite"/>
    </source>
</evidence>
<dbReference type="GO" id="GO:0016020">
    <property type="term" value="C:membrane"/>
    <property type="evidence" value="ECO:0007669"/>
    <property type="project" value="InterPro"/>
</dbReference>
<keyword evidence="3 6" id="KW-1133">Transmembrane helix</keyword>
<dbReference type="GO" id="GO:0005737">
    <property type="term" value="C:cytoplasm"/>
    <property type="evidence" value="ECO:0007669"/>
    <property type="project" value="TreeGrafter"/>
</dbReference>
<dbReference type="Gene3D" id="2.60.120.260">
    <property type="entry name" value="Galactose-binding domain-like"/>
    <property type="match status" value="1"/>
</dbReference>
<feature type="compositionally biased region" description="Basic and acidic residues" evidence="5">
    <location>
        <begin position="149"/>
        <end position="158"/>
    </location>
</feature>
<dbReference type="PANTHER" id="PTHR12953">
    <property type="entry name" value="MEMBRANE PROTEIN CH1 RELATED"/>
    <property type="match status" value="1"/>
</dbReference>
<dbReference type="Pfam" id="PF07738">
    <property type="entry name" value="Sad1_UNC"/>
    <property type="match status" value="1"/>
</dbReference>
<feature type="domain" description="SUN" evidence="8">
    <location>
        <begin position="204"/>
        <end position="363"/>
    </location>
</feature>
<feature type="compositionally biased region" description="Acidic residues" evidence="5">
    <location>
        <begin position="372"/>
        <end position="381"/>
    </location>
</feature>
<evidence type="ECO:0000256" key="6">
    <source>
        <dbReference type="SAM" id="Phobius"/>
    </source>
</evidence>
<evidence type="ECO:0000256" key="2">
    <source>
        <dbReference type="ARBA" id="ARBA00022692"/>
    </source>
</evidence>
<protein>
    <recommendedName>
        <fullName evidence="8">SUN domain-containing protein</fullName>
    </recommendedName>
</protein>
<evidence type="ECO:0000256" key="3">
    <source>
        <dbReference type="ARBA" id="ARBA00022989"/>
    </source>
</evidence>
<dbReference type="InterPro" id="IPR045120">
    <property type="entry name" value="Suco/Slp1-like"/>
</dbReference>
<reference evidence="9" key="1">
    <citation type="submission" date="2021-01" db="EMBL/GenBank/DDBJ databases">
        <authorList>
            <person name="Corre E."/>
            <person name="Pelletier E."/>
            <person name="Niang G."/>
            <person name="Scheremetjew M."/>
            <person name="Finn R."/>
            <person name="Kale V."/>
            <person name="Holt S."/>
            <person name="Cochrane G."/>
            <person name="Meng A."/>
            <person name="Brown T."/>
            <person name="Cohen L."/>
        </authorList>
    </citation>
    <scope>NUCLEOTIDE SEQUENCE</scope>
    <source>
        <strain evidence="9">CCMP127</strain>
    </source>
</reference>
<feature type="compositionally biased region" description="Acidic residues" evidence="5">
    <location>
        <begin position="137"/>
        <end position="148"/>
    </location>
</feature>
<evidence type="ECO:0000256" key="7">
    <source>
        <dbReference type="SAM" id="SignalP"/>
    </source>
</evidence>
<evidence type="ECO:0000256" key="1">
    <source>
        <dbReference type="ARBA" id="ARBA00004308"/>
    </source>
</evidence>
<dbReference type="InterPro" id="IPR012919">
    <property type="entry name" value="SUN_dom"/>
</dbReference>
<gene>
    <name evidence="9" type="ORF">ACOF00016_LOCUS1055</name>
</gene>
<dbReference type="SUPFAM" id="SSF49785">
    <property type="entry name" value="Galactose-binding domain-like"/>
    <property type="match status" value="1"/>
</dbReference>
<evidence type="ECO:0000259" key="8">
    <source>
        <dbReference type="PROSITE" id="PS51469"/>
    </source>
</evidence>
<feature type="region of interest" description="Disordered" evidence="5">
    <location>
        <begin position="115"/>
        <end position="218"/>
    </location>
</feature>
<dbReference type="EMBL" id="HBIM01001217">
    <property type="protein sequence ID" value="CAE0402801.1"/>
    <property type="molecule type" value="Transcribed_RNA"/>
</dbReference>
<dbReference type="InterPro" id="IPR008979">
    <property type="entry name" value="Galactose-bd-like_sf"/>
</dbReference>
<evidence type="ECO:0000313" key="9">
    <source>
        <dbReference type="EMBL" id="CAE0402801.1"/>
    </source>
</evidence>